<sequence>MTQILMLVYALVIILFLFLVESSKVYEVENDYPCKTLYDCPELTDHFVWCIEGFCDYGWLNN</sequence>
<accession>A0A7T8DVA4</accession>
<dbReference type="EMBL" id="MT371200">
    <property type="protein sequence ID" value="QQO74718.1"/>
    <property type="molecule type" value="mRNA"/>
</dbReference>
<protein>
    <submittedName>
        <fullName evidence="3">Nodule-specific cysteine-rich peptide L50</fullName>
    </submittedName>
</protein>
<evidence type="ECO:0000256" key="1">
    <source>
        <dbReference type="SAM" id="SignalP"/>
    </source>
</evidence>
<feature type="domain" description="Late nodulin" evidence="2">
    <location>
        <begin position="1"/>
        <end position="55"/>
    </location>
</feature>
<dbReference type="AlphaFoldDB" id="A0A7T8DVA4"/>
<dbReference type="InterPro" id="IPR009810">
    <property type="entry name" value="Nodulin_late_dom"/>
</dbReference>
<organism evidence="3">
    <name type="scientific">Lens culinaris</name>
    <name type="common">Lentil</name>
    <name type="synonym">Cicer lens</name>
    <dbReference type="NCBI Taxonomy" id="3864"/>
    <lineage>
        <taxon>Eukaryota</taxon>
        <taxon>Viridiplantae</taxon>
        <taxon>Streptophyta</taxon>
        <taxon>Embryophyta</taxon>
        <taxon>Tracheophyta</taxon>
        <taxon>Spermatophyta</taxon>
        <taxon>Magnoliopsida</taxon>
        <taxon>eudicotyledons</taxon>
        <taxon>Gunneridae</taxon>
        <taxon>Pentapetalae</taxon>
        <taxon>rosids</taxon>
        <taxon>fabids</taxon>
        <taxon>Fabales</taxon>
        <taxon>Fabaceae</taxon>
        <taxon>Papilionoideae</taxon>
        <taxon>50 kb inversion clade</taxon>
        <taxon>NPAAA clade</taxon>
        <taxon>Hologalegina</taxon>
        <taxon>IRL clade</taxon>
        <taxon>Fabeae</taxon>
        <taxon>Lens</taxon>
    </lineage>
</organism>
<keyword evidence="1" id="KW-0732">Signal</keyword>
<reference evidence="3" key="1">
    <citation type="journal article" date="2020" name="Mol. Cell">
        <title>Proteome analysis reveals a significant host-specific response in Rhizobium leguminosarum bv viciae endosymbiotic cells.</title>
        <authorList>
            <person name="Duran D."/>
            <person name="Albareda M."/>
            <person name="Marina A."/>
            <person name="Garcia C."/>
            <person name="Ruiz-Argueso T."/>
            <person name="Palacios J."/>
        </authorList>
    </citation>
    <scope>NUCLEOTIDE SEQUENCE</scope>
    <source>
        <tissue evidence="3">Root nodules</tissue>
    </source>
</reference>
<evidence type="ECO:0000259" key="2">
    <source>
        <dbReference type="Pfam" id="PF07127"/>
    </source>
</evidence>
<feature type="chain" id="PRO_5030572902" evidence="1">
    <location>
        <begin position="23"/>
        <end position="62"/>
    </location>
</feature>
<dbReference type="Pfam" id="PF07127">
    <property type="entry name" value="Nodulin_late"/>
    <property type="match status" value="1"/>
</dbReference>
<dbReference type="GO" id="GO:0046872">
    <property type="term" value="F:metal ion binding"/>
    <property type="evidence" value="ECO:0007669"/>
    <property type="project" value="InterPro"/>
</dbReference>
<proteinExistence type="evidence at transcript level"/>
<name>A0A7T8DVA4_LENCU</name>
<feature type="signal peptide" evidence="1">
    <location>
        <begin position="1"/>
        <end position="22"/>
    </location>
</feature>
<evidence type="ECO:0000313" key="3">
    <source>
        <dbReference type="EMBL" id="QQO74718.1"/>
    </source>
</evidence>